<evidence type="ECO:0000313" key="3">
    <source>
        <dbReference type="Proteomes" id="UP000038010"/>
    </source>
</evidence>
<dbReference type="PANTHER" id="PTHR38887">
    <property type="entry name" value="CHROMOSOME 21, WHOLE GENOME SHOTGUN SEQUENCE"/>
    <property type="match status" value="1"/>
</dbReference>
<feature type="compositionally biased region" description="Low complexity" evidence="1">
    <location>
        <begin position="23"/>
        <end position="39"/>
    </location>
</feature>
<dbReference type="OrthoDB" id="3068835at2759"/>
<dbReference type="STRING" id="1664694.A0A0N1NX24"/>
<name>A0A0N1NX24_9EURO</name>
<dbReference type="RefSeq" id="XP_017997770.1">
    <property type="nucleotide sequence ID" value="XM_018142184.1"/>
</dbReference>
<comment type="caution">
    <text evidence="2">The sequence shown here is derived from an EMBL/GenBank/DDBJ whole genome shotgun (WGS) entry which is preliminary data.</text>
</comment>
<feature type="compositionally biased region" description="Basic and acidic residues" evidence="1">
    <location>
        <begin position="315"/>
        <end position="335"/>
    </location>
</feature>
<organism evidence="2 3">
    <name type="scientific">Cyphellophora attinorum</name>
    <dbReference type="NCBI Taxonomy" id="1664694"/>
    <lineage>
        <taxon>Eukaryota</taxon>
        <taxon>Fungi</taxon>
        <taxon>Dikarya</taxon>
        <taxon>Ascomycota</taxon>
        <taxon>Pezizomycotina</taxon>
        <taxon>Eurotiomycetes</taxon>
        <taxon>Chaetothyriomycetidae</taxon>
        <taxon>Chaetothyriales</taxon>
        <taxon>Cyphellophoraceae</taxon>
        <taxon>Cyphellophora</taxon>
    </lineage>
</organism>
<proteinExistence type="predicted"/>
<feature type="region of interest" description="Disordered" evidence="1">
    <location>
        <begin position="1"/>
        <end position="54"/>
    </location>
</feature>
<evidence type="ECO:0000313" key="2">
    <source>
        <dbReference type="EMBL" id="KPI37807.1"/>
    </source>
</evidence>
<dbReference type="Proteomes" id="UP000038010">
    <property type="component" value="Unassembled WGS sequence"/>
</dbReference>
<keyword evidence="3" id="KW-1185">Reference proteome</keyword>
<feature type="compositionally biased region" description="Basic and acidic residues" evidence="1">
    <location>
        <begin position="253"/>
        <end position="296"/>
    </location>
</feature>
<dbReference type="EMBL" id="LFJN01000022">
    <property type="protein sequence ID" value="KPI37807.1"/>
    <property type="molecule type" value="Genomic_DNA"/>
</dbReference>
<dbReference type="VEuPathDB" id="FungiDB:AB675_222"/>
<protein>
    <submittedName>
        <fullName evidence="2">Uncharacterized protein</fullName>
    </submittedName>
</protein>
<dbReference type="AlphaFoldDB" id="A0A0N1NX24"/>
<sequence>MGHVSKSSLQQRPAEPPPPYQETVSQTVSAQSQQQTTNTMPSARMSAATGRGRRLSKTIAIPATTKKLGSPFLRAYPPSLEAYSISQADFVKFVDTLNRVAVKSPPLEAIGLAGSVLQFVPVHSINLIGMGVDLGSKIVGRALSKGRTELFLRKVNREMFAPRGLKVEIAQLDGLAKIAGIPVLDEEGKVVKKATLLEPLGESGDDVGDGAARLDVQQRRLKTLEEYIAPLQTEGLPQIEDRSNPLSQWSVKSSERQRQRGEKRMLKGRDKADAKLEKKTAKAERKREKRLDKVESKLPTVDASDSTTLESLSSLEERVRAHGDAKAERKLEKAERKYRRRIDKASEKSLHNKREEKSLRKILWIIIRDVDADSGDGENPDVGSDFTLEDGSDDSSEVASSSEDELERSKIEKA</sequence>
<feature type="region of interest" description="Disordered" evidence="1">
    <location>
        <begin position="235"/>
        <end position="339"/>
    </location>
</feature>
<dbReference type="PANTHER" id="PTHR38887:SF1">
    <property type="entry name" value="RAS MODIFICATION PROTEIN ERF4"/>
    <property type="match status" value="1"/>
</dbReference>
<feature type="compositionally biased region" description="Polar residues" evidence="1">
    <location>
        <begin position="1"/>
        <end position="11"/>
    </location>
</feature>
<feature type="compositionally biased region" description="Acidic residues" evidence="1">
    <location>
        <begin position="387"/>
        <end position="406"/>
    </location>
</feature>
<dbReference type="GeneID" id="28734053"/>
<gene>
    <name evidence="2" type="ORF">AB675_222</name>
</gene>
<dbReference type="InterPro" id="IPR053221">
    <property type="entry name" value="Burnettramic_acid_biosynth"/>
</dbReference>
<reference evidence="2 3" key="1">
    <citation type="submission" date="2015-06" db="EMBL/GenBank/DDBJ databases">
        <title>Draft genome of the ant-associated black yeast Phialophora attae CBS 131958.</title>
        <authorList>
            <person name="Moreno L.F."/>
            <person name="Stielow B.J."/>
            <person name="de Hoog S."/>
            <person name="Vicente V.A."/>
            <person name="Weiss V.A."/>
            <person name="de Vries M."/>
            <person name="Cruz L.M."/>
            <person name="Souza E.M."/>
        </authorList>
    </citation>
    <scope>NUCLEOTIDE SEQUENCE [LARGE SCALE GENOMIC DNA]</scope>
    <source>
        <strain evidence="2 3">CBS 131958</strain>
    </source>
</reference>
<evidence type="ECO:0000256" key="1">
    <source>
        <dbReference type="SAM" id="MobiDB-lite"/>
    </source>
</evidence>
<feature type="region of interest" description="Disordered" evidence="1">
    <location>
        <begin position="372"/>
        <end position="414"/>
    </location>
</feature>
<accession>A0A0N1NX24</accession>